<evidence type="ECO:0000313" key="2">
    <source>
        <dbReference type="Proteomes" id="UP000828941"/>
    </source>
</evidence>
<protein>
    <submittedName>
        <fullName evidence="1">Uncharacterized protein</fullName>
    </submittedName>
</protein>
<dbReference type="Proteomes" id="UP000828941">
    <property type="component" value="Chromosome 7"/>
</dbReference>
<evidence type="ECO:0000313" key="1">
    <source>
        <dbReference type="EMBL" id="KAI4331938.1"/>
    </source>
</evidence>
<accession>A0ACB9N7B6</accession>
<reference evidence="1 2" key="1">
    <citation type="journal article" date="2022" name="DNA Res.">
        <title>Chromosomal-level genome assembly of the orchid tree Bauhinia variegata (Leguminosae; Cercidoideae) supports the allotetraploid origin hypothesis of Bauhinia.</title>
        <authorList>
            <person name="Zhong Y."/>
            <person name="Chen Y."/>
            <person name="Zheng D."/>
            <person name="Pang J."/>
            <person name="Liu Y."/>
            <person name="Luo S."/>
            <person name="Meng S."/>
            <person name="Qian L."/>
            <person name="Wei D."/>
            <person name="Dai S."/>
            <person name="Zhou R."/>
        </authorList>
    </citation>
    <scope>NUCLEOTIDE SEQUENCE [LARGE SCALE GENOMIC DNA]</scope>
    <source>
        <strain evidence="1">BV-YZ2020</strain>
    </source>
</reference>
<gene>
    <name evidence="1" type="ORF">L6164_016885</name>
</gene>
<name>A0ACB9N7B6_BAUVA</name>
<proteinExistence type="predicted"/>
<keyword evidence="2" id="KW-1185">Reference proteome</keyword>
<sequence length="179" mass="20154">MSEIVKSYPHIKCINFDLPHVVADASKYEGVTHVGGDMFQAISKADAVFMKWVMHDWSDENGVKILKKCKEAIPEQTGKVIIVDFVLKPEGDGIFDDTAFVFDLLMIAHASGGRERTELEWKKILRSSFFSVTFVFNVHSSSIHVHHSFYPLLTSRGCLKFASTVTSHSKMQADSGWTR</sequence>
<comment type="caution">
    <text evidence="1">The sequence shown here is derived from an EMBL/GenBank/DDBJ whole genome shotgun (WGS) entry which is preliminary data.</text>
</comment>
<organism evidence="1 2">
    <name type="scientific">Bauhinia variegata</name>
    <name type="common">Purple orchid tree</name>
    <name type="synonym">Phanera variegata</name>
    <dbReference type="NCBI Taxonomy" id="167791"/>
    <lineage>
        <taxon>Eukaryota</taxon>
        <taxon>Viridiplantae</taxon>
        <taxon>Streptophyta</taxon>
        <taxon>Embryophyta</taxon>
        <taxon>Tracheophyta</taxon>
        <taxon>Spermatophyta</taxon>
        <taxon>Magnoliopsida</taxon>
        <taxon>eudicotyledons</taxon>
        <taxon>Gunneridae</taxon>
        <taxon>Pentapetalae</taxon>
        <taxon>rosids</taxon>
        <taxon>fabids</taxon>
        <taxon>Fabales</taxon>
        <taxon>Fabaceae</taxon>
        <taxon>Cercidoideae</taxon>
        <taxon>Cercideae</taxon>
        <taxon>Bauhiniinae</taxon>
        <taxon>Bauhinia</taxon>
    </lineage>
</organism>
<dbReference type="EMBL" id="CM039432">
    <property type="protein sequence ID" value="KAI4331938.1"/>
    <property type="molecule type" value="Genomic_DNA"/>
</dbReference>